<accession>A0A8H7Y5X0</accession>
<comment type="caution">
    <text evidence="2">The sequence shown here is derived from an EMBL/GenBank/DDBJ whole genome shotgun (WGS) entry which is preliminary data.</text>
</comment>
<feature type="region of interest" description="Disordered" evidence="1">
    <location>
        <begin position="27"/>
        <end position="50"/>
    </location>
</feature>
<sequence length="393" mass="43782">MSATTSTSCHISPHSFAVIPISTHSIPIPNPFSNPHSNQSPVEPSKATRTYPARQKFSRSLSFSTVTTIQNSRPPLMHAFGANALASNTSFDVYGGDQNSSFLEFDAFAADHSSHFQYLRDVPTEAGLKSGSITTPLVQTNSPTRVRQRARSTRQRVQEVTSTSGTRSIAKGSRAVDGASERLKRTESGGDISGYHQGPRQENNKPANLRDAEAAAQRELEEDDYAWYYRNPHRYVWRPRNARKRMHRRRRIIHGVAAGEEGAPTNMSLFIAYLQSQQYSPTLIRPLLVSEARNKSTSVTEDEGPHSMALVDHDDEDASMLSMPDAQEDLFSPNECHFTDGPEHEYTSYSSSLESSDSSCVTISSAASSPQLGYDTRNDKNYNEMVYHWTRRV</sequence>
<evidence type="ECO:0000256" key="1">
    <source>
        <dbReference type="SAM" id="MobiDB-lite"/>
    </source>
</evidence>
<feature type="region of interest" description="Disordered" evidence="1">
    <location>
        <begin position="130"/>
        <end position="216"/>
    </location>
</feature>
<organism evidence="2">
    <name type="scientific">Psilocybe cubensis</name>
    <name type="common">Psychedelic mushroom</name>
    <name type="synonym">Stropharia cubensis</name>
    <dbReference type="NCBI Taxonomy" id="181762"/>
    <lineage>
        <taxon>Eukaryota</taxon>
        <taxon>Fungi</taxon>
        <taxon>Dikarya</taxon>
        <taxon>Basidiomycota</taxon>
        <taxon>Agaricomycotina</taxon>
        <taxon>Agaricomycetes</taxon>
        <taxon>Agaricomycetidae</taxon>
        <taxon>Agaricales</taxon>
        <taxon>Agaricineae</taxon>
        <taxon>Strophariaceae</taxon>
        <taxon>Psilocybe</taxon>
    </lineage>
</organism>
<name>A0A8H7Y5X0_PSICU</name>
<evidence type="ECO:0000313" key="2">
    <source>
        <dbReference type="EMBL" id="KAG5171931.1"/>
    </source>
</evidence>
<reference evidence="2" key="1">
    <citation type="submission" date="2021-02" db="EMBL/GenBank/DDBJ databases">
        <title>Psilocybe cubensis genome.</title>
        <authorList>
            <person name="Mckernan K.J."/>
            <person name="Crawford S."/>
            <person name="Trippe A."/>
            <person name="Kane L.T."/>
            <person name="Mclaughlin S."/>
        </authorList>
    </citation>
    <scope>NUCLEOTIDE SEQUENCE [LARGE SCALE GENOMIC DNA]</scope>
    <source>
        <strain evidence="2">MGC-MH-2018</strain>
    </source>
</reference>
<dbReference type="EMBL" id="JAFIQS010000003">
    <property type="protein sequence ID" value="KAG5171931.1"/>
    <property type="molecule type" value="Genomic_DNA"/>
</dbReference>
<feature type="compositionally biased region" description="Polar residues" evidence="1">
    <location>
        <begin position="131"/>
        <end position="143"/>
    </location>
</feature>
<protein>
    <submittedName>
        <fullName evidence="2">Uncharacterized protein</fullName>
    </submittedName>
</protein>
<feature type="compositionally biased region" description="Basic and acidic residues" evidence="1">
    <location>
        <begin position="179"/>
        <end position="188"/>
    </location>
</feature>
<proteinExistence type="predicted"/>
<dbReference type="AlphaFoldDB" id="A0A8H7Y5X0"/>
<dbReference type="OrthoDB" id="3070679at2759"/>
<feature type="compositionally biased region" description="Polar residues" evidence="1">
    <location>
        <begin position="31"/>
        <end position="42"/>
    </location>
</feature>
<gene>
    <name evidence="2" type="ORF">JR316_004020</name>
</gene>